<evidence type="ECO:0000256" key="2">
    <source>
        <dbReference type="SAM" id="Coils"/>
    </source>
</evidence>
<dbReference type="STRING" id="1797469.A3F08_01590"/>
<organism evidence="4 5">
    <name type="scientific">Candidatus Berkelbacteria bacterium RIFCSPHIGHO2_12_FULL_36_9</name>
    <dbReference type="NCBI Taxonomy" id="1797469"/>
    <lineage>
        <taxon>Bacteria</taxon>
        <taxon>Candidatus Berkelbacteria</taxon>
    </lineage>
</organism>
<comment type="similarity">
    <text evidence="1">Belongs to the UPF0749 family.</text>
</comment>
<evidence type="ECO:0000256" key="1">
    <source>
        <dbReference type="ARBA" id="ARBA00009108"/>
    </source>
</evidence>
<evidence type="ECO:0008006" key="6">
    <source>
        <dbReference type="Google" id="ProtNLM"/>
    </source>
</evidence>
<dbReference type="EMBL" id="MEZV01000006">
    <property type="protein sequence ID" value="OGD67864.1"/>
    <property type="molecule type" value="Genomic_DNA"/>
</dbReference>
<keyword evidence="3" id="KW-0472">Membrane</keyword>
<feature type="transmembrane region" description="Helical" evidence="3">
    <location>
        <begin position="12"/>
        <end position="32"/>
    </location>
</feature>
<keyword evidence="3" id="KW-1133">Transmembrane helix</keyword>
<evidence type="ECO:0000313" key="4">
    <source>
        <dbReference type="EMBL" id="OGD67864.1"/>
    </source>
</evidence>
<protein>
    <recommendedName>
        <fullName evidence="6">DUF881 domain-containing protein</fullName>
    </recommendedName>
</protein>
<reference evidence="4 5" key="1">
    <citation type="journal article" date="2016" name="Nat. Commun.">
        <title>Thousands of microbial genomes shed light on interconnected biogeochemical processes in an aquifer system.</title>
        <authorList>
            <person name="Anantharaman K."/>
            <person name="Brown C.T."/>
            <person name="Hug L.A."/>
            <person name="Sharon I."/>
            <person name="Castelle C.J."/>
            <person name="Probst A.J."/>
            <person name="Thomas B.C."/>
            <person name="Singh A."/>
            <person name="Wilkins M.J."/>
            <person name="Karaoz U."/>
            <person name="Brodie E.L."/>
            <person name="Williams K.H."/>
            <person name="Hubbard S.S."/>
            <person name="Banfield J.F."/>
        </authorList>
    </citation>
    <scope>NUCLEOTIDE SEQUENCE [LARGE SCALE GENOMIC DNA]</scope>
</reference>
<dbReference type="PANTHER" id="PTHR37313">
    <property type="entry name" value="UPF0749 PROTEIN RV1825"/>
    <property type="match status" value="1"/>
</dbReference>
<evidence type="ECO:0000313" key="5">
    <source>
        <dbReference type="Proteomes" id="UP000176451"/>
    </source>
</evidence>
<dbReference type="AlphaFoldDB" id="A0A1F5EKV8"/>
<sequence>MKSFISLEKVNKVAIILLILGAGSGLLITAQWKTKNLRVSNPVFAYVALQDTRDKLTEEQSQMKNQIDSLQDEIKKDQEKLKAQNVSKKKVEEVEQYTEMVGLTEKQGKGVVITIDDSQTVEASIDSITHAADLRDLVNFLWSTGAEAIGINGERIVFNSSIDCIVNTILINSTKTTRPFTISVVGDQKRLLEGLQDENNLKDIYKRVKNEGMIFKITGLRNVIIPAYNGSFPIKFAKIN</sequence>
<keyword evidence="2" id="KW-0175">Coiled coil</keyword>
<keyword evidence="3" id="KW-0812">Transmembrane</keyword>
<dbReference type="Proteomes" id="UP000176451">
    <property type="component" value="Unassembled WGS sequence"/>
</dbReference>
<name>A0A1F5EKV8_9BACT</name>
<proteinExistence type="inferred from homology"/>
<dbReference type="PANTHER" id="PTHR37313:SF2">
    <property type="entry name" value="UPF0749 PROTEIN YLXX"/>
    <property type="match status" value="1"/>
</dbReference>
<comment type="caution">
    <text evidence="4">The sequence shown here is derived from an EMBL/GenBank/DDBJ whole genome shotgun (WGS) entry which is preliminary data.</text>
</comment>
<evidence type="ECO:0000256" key="3">
    <source>
        <dbReference type="SAM" id="Phobius"/>
    </source>
</evidence>
<feature type="coiled-coil region" evidence="2">
    <location>
        <begin position="46"/>
        <end position="87"/>
    </location>
</feature>
<dbReference type="Pfam" id="PF05949">
    <property type="entry name" value="DUF881"/>
    <property type="match status" value="1"/>
</dbReference>
<dbReference type="InterPro" id="IPR010273">
    <property type="entry name" value="DUF881"/>
</dbReference>
<accession>A0A1F5EKV8</accession>
<gene>
    <name evidence="4" type="ORF">A3F08_01590</name>
</gene>
<dbReference type="Gene3D" id="3.30.70.1880">
    <property type="entry name" value="Protein of unknown function DUF881"/>
    <property type="match status" value="1"/>
</dbReference>